<keyword evidence="7" id="KW-0963">Cytoplasm</keyword>
<evidence type="ECO:0000256" key="1">
    <source>
        <dbReference type="ARBA" id="ARBA00004255"/>
    </source>
</evidence>
<keyword evidence="6" id="KW-0813">Transport</keyword>
<evidence type="ECO:0000256" key="10">
    <source>
        <dbReference type="ARBA" id="ARBA00023034"/>
    </source>
</evidence>
<evidence type="ECO:0000256" key="5">
    <source>
        <dbReference type="ARBA" id="ARBA00015828"/>
    </source>
</evidence>
<organism evidence="15 17">
    <name type="scientific">Arctia plantaginis</name>
    <name type="common">Wood tiger moth</name>
    <name type="synonym">Phalaena plantaginis</name>
    <dbReference type="NCBI Taxonomy" id="874455"/>
    <lineage>
        <taxon>Eukaryota</taxon>
        <taxon>Metazoa</taxon>
        <taxon>Ecdysozoa</taxon>
        <taxon>Arthropoda</taxon>
        <taxon>Hexapoda</taxon>
        <taxon>Insecta</taxon>
        <taxon>Pterygota</taxon>
        <taxon>Neoptera</taxon>
        <taxon>Endopterygota</taxon>
        <taxon>Lepidoptera</taxon>
        <taxon>Glossata</taxon>
        <taxon>Ditrysia</taxon>
        <taxon>Noctuoidea</taxon>
        <taxon>Erebidae</taxon>
        <taxon>Arctiinae</taxon>
        <taxon>Arctia</taxon>
    </lineage>
</organism>
<gene>
    <name evidence="14" type="ORF">APLA_LOCUS10215</name>
    <name evidence="15" type="ORF">APLA_LOCUS17019</name>
</gene>
<keyword evidence="11" id="KW-0472">Membrane</keyword>
<dbReference type="Pfam" id="PF04733">
    <property type="entry name" value="Coatomer_E"/>
    <property type="match status" value="1"/>
</dbReference>
<comment type="caution">
    <text evidence="15">The sequence shown here is derived from an EMBL/GenBank/DDBJ whole genome shotgun (WGS) entry which is preliminary data.</text>
</comment>
<dbReference type="Proteomes" id="UP000494256">
    <property type="component" value="Unassembled WGS sequence"/>
</dbReference>
<dbReference type="GO" id="GO:0006888">
    <property type="term" value="P:endoplasmic reticulum to Golgi vesicle-mediated transport"/>
    <property type="evidence" value="ECO:0007669"/>
    <property type="project" value="TreeGrafter"/>
</dbReference>
<dbReference type="GO" id="GO:0006890">
    <property type="term" value="P:retrograde vesicle-mediated transport, Golgi to endoplasmic reticulum"/>
    <property type="evidence" value="ECO:0007669"/>
    <property type="project" value="InterPro"/>
</dbReference>
<dbReference type="GO" id="GO:0000139">
    <property type="term" value="C:Golgi membrane"/>
    <property type="evidence" value="ECO:0007669"/>
    <property type="project" value="UniProtKB-SubCell"/>
</dbReference>
<dbReference type="GO" id="GO:0006891">
    <property type="term" value="P:intra-Golgi vesicle-mediated transport"/>
    <property type="evidence" value="ECO:0007669"/>
    <property type="project" value="TreeGrafter"/>
</dbReference>
<evidence type="ECO:0000256" key="7">
    <source>
        <dbReference type="ARBA" id="ARBA00022490"/>
    </source>
</evidence>
<dbReference type="EMBL" id="CADEBD010000857">
    <property type="protein sequence ID" value="CAB3260523.1"/>
    <property type="molecule type" value="Genomic_DNA"/>
</dbReference>
<evidence type="ECO:0000256" key="12">
    <source>
        <dbReference type="ARBA" id="ARBA00023329"/>
    </source>
</evidence>
<dbReference type="Proteomes" id="UP000494106">
    <property type="component" value="Unassembled WGS sequence"/>
</dbReference>
<dbReference type="SUPFAM" id="SSF48452">
    <property type="entry name" value="TPR-like"/>
    <property type="match status" value="1"/>
</dbReference>
<evidence type="ECO:0000256" key="11">
    <source>
        <dbReference type="ARBA" id="ARBA00023136"/>
    </source>
</evidence>
<evidence type="ECO:0000256" key="3">
    <source>
        <dbReference type="ARBA" id="ARBA00008827"/>
    </source>
</evidence>
<dbReference type="AlphaFoldDB" id="A0A8S1BN30"/>
<keyword evidence="9" id="KW-0653">Protein transport</keyword>
<evidence type="ECO:0000256" key="2">
    <source>
        <dbReference type="ARBA" id="ARBA00004347"/>
    </source>
</evidence>
<dbReference type="PANTHER" id="PTHR10805">
    <property type="entry name" value="COATOMER SUBUNIT EPSILON"/>
    <property type="match status" value="1"/>
</dbReference>
<dbReference type="Gene3D" id="1.25.40.10">
    <property type="entry name" value="Tetratricopeptide repeat domain"/>
    <property type="match status" value="1"/>
</dbReference>
<dbReference type="GO" id="GO:0030126">
    <property type="term" value="C:COPI vesicle coat"/>
    <property type="evidence" value="ECO:0007669"/>
    <property type="project" value="TreeGrafter"/>
</dbReference>
<keyword evidence="12" id="KW-0968">Cytoplasmic vesicle</keyword>
<evidence type="ECO:0000313" key="14">
    <source>
        <dbReference type="EMBL" id="CAB3244918.1"/>
    </source>
</evidence>
<keyword evidence="10" id="KW-0333">Golgi apparatus</keyword>
<evidence type="ECO:0000313" key="15">
    <source>
        <dbReference type="EMBL" id="CAB3260523.1"/>
    </source>
</evidence>
<sequence>MLCTVKKWQHSDKGLVSTVNKKLTVVVKMARQQQDVDELFDVKNAFYVGNYQQAINEAQGVSPSTPLIALQRDAFLYRSYIAQGNYRIVLQELKTADPMLQPLKILVDYLSPDANKPAIVADVDARVAKGTELVNEIFLIVAATIYYHEENYEAALKILHDTESLELRAFTLQCLLAMNRPDLARKQLKALQDIEDDSTLTQLAQAWLNLSQGGPGVQDAHYSIMELSERLGALGAGPAAVGAAAAASRGMWEEAEQMLSEAQARAPQQPDLLLGLAVTAAHSGKPPEVFNRYIAQLLDSHPEHPFTKDYQTKTNEFKRLAAQYQPSVSS</sequence>
<dbReference type="GO" id="GO:0005198">
    <property type="term" value="F:structural molecule activity"/>
    <property type="evidence" value="ECO:0007669"/>
    <property type="project" value="InterPro"/>
</dbReference>
<keyword evidence="8" id="KW-0931">ER-Golgi transport</keyword>
<dbReference type="PIRSF" id="PIRSF016478">
    <property type="entry name" value="Coatomer_esu"/>
    <property type="match status" value="1"/>
</dbReference>
<dbReference type="InterPro" id="IPR006822">
    <property type="entry name" value="Coatomer_esu"/>
</dbReference>
<name>A0A8S1BN30_ARCPL</name>
<accession>A0A8S1BN30</accession>
<evidence type="ECO:0000313" key="17">
    <source>
        <dbReference type="Proteomes" id="UP000494256"/>
    </source>
</evidence>
<comment type="similarity">
    <text evidence="3">Belongs to the COPE family.</text>
</comment>
<reference evidence="16 17" key="1">
    <citation type="submission" date="2020-04" db="EMBL/GenBank/DDBJ databases">
        <authorList>
            <person name="Wallbank WR R."/>
            <person name="Pardo Diaz C."/>
            <person name="Kozak K."/>
            <person name="Martin S."/>
            <person name="Jiggins C."/>
            <person name="Moest M."/>
            <person name="Warren A I."/>
            <person name="Byers J.R.P. K."/>
            <person name="Montejo-Kovacevich G."/>
            <person name="Yen C E."/>
        </authorList>
    </citation>
    <scope>NUCLEOTIDE SEQUENCE [LARGE SCALE GENOMIC DNA]</scope>
</reference>
<evidence type="ECO:0000256" key="4">
    <source>
        <dbReference type="ARBA" id="ARBA00011775"/>
    </source>
</evidence>
<evidence type="ECO:0000313" key="16">
    <source>
        <dbReference type="Proteomes" id="UP000494106"/>
    </source>
</evidence>
<protein>
    <recommendedName>
        <fullName evidence="5">Coatomer subunit epsilon</fullName>
    </recommendedName>
    <alternativeName>
        <fullName evidence="13">Epsilon-coat protein</fullName>
    </alternativeName>
</protein>
<dbReference type="EMBL" id="CADEBC010000522">
    <property type="protein sequence ID" value="CAB3244918.1"/>
    <property type="molecule type" value="Genomic_DNA"/>
</dbReference>
<proteinExistence type="inferred from homology"/>
<dbReference type="GO" id="GO:0015031">
    <property type="term" value="P:protein transport"/>
    <property type="evidence" value="ECO:0007669"/>
    <property type="project" value="UniProtKB-KW"/>
</dbReference>
<evidence type="ECO:0000256" key="13">
    <source>
        <dbReference type="ARBA" id="ARBA00031602"/>
    </source>
</evidence>
<evidence type="ECO:0000256" key="9">
    <source>
        <dbReference type="ARBA" id="ARBA00022927"/>
    </source>
</evidence>
<keyword evidence="16" id="KW-1185">Reference proteome</keyword>
<evidence type="ECO:0000256" key="6">
    <source>
        <dbReference type="ARBA" id="ARBA00022448"/>
    </source>
</evidence>
<comment type="subcellular location">
    <subcellularLocation>
        <location evidence="2">Cytoplasmic vesicle</location>
        <location evidence="2">COPI-coated vesicle membrane</location>
        <topology evidence="2">Peripheral membrane protein</topology>
        <orientation evidence="2">Cytoplasmic side</orientation>
    </subcellularLocation>
    <subcellularLocation>
        <location evidence="1">Golgi apparatus membrane</location>
        <topology evidence="1">Peripheral membrane protein</topology>
        <orientation evidence="1">Cytoplasmic side</orientation>
    </subcellularLocation>
</comment>
<evidence type="ECO:0000256" key="8">
    <source>
        <dbReference type="ARBA" id="ARBA00022892"/>
    </source>
</evidence>
<dbReference type="InterPro" id="IPR011990">
    <property type="entry name" value="TPR-like_helical_dom_sf"/>
</dbReference>
<dbReference type="PANTHER" id="PTHR10805:SF0">
    <property type="entry name" value="COATOMER SUBUNIT EPSILON"/>
    <property type="match status" value="1"/>
</dbReference>
<dbReference type="OrthoDB" id="310217at2759"/>
<comment type="subunit">
    <text evidence="4">Oligomeric complex that consists of at least the alpha, beta, beta', gamma, delta, epsilon and zeta subunits.</text>
</comment>